<gene>
    <name evidence="1" type="ORF">BHO_0124800</name>
</gene>
<evidence type="ECO:0000313" key="1">
    <source>
        <dbReference type="EMBL" id="AHH13304.1"/>
    </source>
</evidence>
<dbReference type="InterPro" id="IPR003459">
    <property type="entry name" value="Borrelia_plasmid_OrfA"/>
</dbReference>
<reference evidence="1" key="1">
    <citation type="submission" date="2013-04" db="EMBL/GenBank/DDBJ databases">
        <title>Comparative Genomics of Relapsing Fever Spirochetes.</title>
        <authorList>
            <person name="Schwan T.G."/>
            <person name="Raffel S.J."/>
            <person name="Porcella S.F."/>
            <person name="Martens C.A."/>
            <person name="Bruno D.P."/>
            <person name="Ricklefs S.M."/>
            <person name="Barbian K.B."/>
        </authorList>
    </citation>
    <scope>NUCLEOTIDE SEQUENCE</scope>
    <source>
        <strain evidence="1">YBT</strain>
        <plasmid evidence="1">unnamed</plasmid>
    </source>
</reference>
<dbReference type="RefSeq" id="WP_025407144.1">
    <property type="nucleotide sequence ID" value="NZ_CP005723.1"/>
</dbReference>
<keyword evidence="1" id="KW-0614">Plasmid</keyword>
<dbReference type="AlphaFoldDB" id="W5T190"/>
<organism evidence="1">
    <name type="scientific">Borrelia hermsii YBT</name>
    <dbReference type="NCBI Taxonomy" id="1313295"/>
    <lineage>
        <taxon>Bacteria</taxon>
        <taxon>Pseudomonadati</taxon>
        <taxon>Spirochaetota</taxon>
        <taxon>Spirochaetia</taxon>
        <taxon>Spirochaetales</taxon>
        <taxon>Borreliaceae</taxon>
        <taxon>Borrelia</taxon>
    </lineage>
</organism>
<geneLocation type="plasmid" evidence="1">
    <name>unnamed</name>
</geneLocation>
<name>W5T190_BORHE</name>
<dbReference type="EMBL" id="CP005723">
    <property type="protein sequence ID" value="AHH13304.1"/>
    <property type="molecule type" value="Genomic_DNA"/>
</dbReference>
<dbReference type="HOGENOM" id="CLU_066594_0_0_12"/>
<proteinExistence type="predicted"/>
<dbReference type="Pfam" id="PF02414">
    <property type="entry name" value="Borrelia_orfA"/>
    <property type="match status" value="1"/>
</dbReference>
<sequence>MGNTKKFTNKYQHKLIVLISTLNYINLKLKKYTQNDILYYFNNNMKKNDQKPIKLKTLQSYLYKLKKEFQVTINYHRHLGVNMGTEIHYKLKYSKKECYCIINKQFREKKEERHKKRVNVYLEKTCIKNSSVEKWECYYNIYNNKKEEKKDIKEIEKLQVKKYIRKCNFKSDILYSILDLKLEKNVTIKVCKIIKRTENFIENSIYKRINGIKSNRSKQQELSKILNETRIRLENEGHNGKQLETQIQEVYEQYKHKPHFIIENNKYNDLKKIIGKLKKTVESTNRDAKANERDVRNNVFSILLEQLRHKVDKSILVSILKDYLNKQDKLTYSKVLNNYYYHELLELINNNLDYLKPEKLEIITS</sequence>
<protein>
    <submittedName>
        <fullName evidence="1">Uncharacterized protein</fullName>
    </submittedName>
</protein>
<accession>W5T190</accession>